<keyword evidence="3" id="KW-1185">Reference proteome</keyword>
<comment type="caution">
    <text evidence="1">The sequence shown here is derived from an EMBL/GenBank/DDBJ whole genome shotgun (WGS) entry which is preliminary data.</text>
</comment>
<dbReference type="Proteomes" id="UP000272833">
    <property type="component" value="Unassembled WGS sequence"/>
</dbReference>
<dbReference type="EMBL" id="RHRS01000015">
    <property type="protein sequence ID" value="RRW37522.1"/>
    <property type="molecule type" value="Genomic_DNA"/>
</dbReference>
<evidence type="ECO:0000313" key="1">
    <source>
        <dbReference type="EMBL" id="PTU79515.1"/>
    </source>
</evidence>
<name>A0A2T5PP46_ECTOL</name>
<evidence type="ECO:0000313" key="3">
    <source>
        <dbReference type="Proteomes" id="UP000244052"/>
    </source>
</evidence>
<gene>
    <name evidence="1" type="ORF">DBO86_08065</name>
    <name evidence="2" type="ORF">EGJ44_07830</name>
</gene>
<sequence>MVVMNSSPHGRISAYIRRIVRKAEHRHLSTSDIHMLIATCLIARGLARRKRIRPCRPWIRFRLGSAPHSASPRMHAHRRRQ</sequence>
<evidence type="ECO:0000313" key="4">
    <source>
        <dbReference type="Proteomes" id="UP000272833"/>
    </source>
</evidence>
<accession>A0A427HRU8</accession>
<dbReference type="EMBL" id="QASO01000042">
    <property type="protein sequence ID" value="PTU79515.1"/>
    <property type="molecule type" value="Genomic_DNA"/>
</dbReference>
<reference evidence="1 3" key="1">
    <citation type="submission" date="2018-04" db="EMBL/GenBank/DDBJ databases">
        <title>Pseudomonas sp. nov., isolated from mangrove soil.</title>
        <authorList>
            <person name="Chen C."/>
        </authorList>
    </citation>
    <scope>NUCLEOTIDE SEQUENCE [LARGE SCALE GENOMIC DNA]</scope>
    <source>
        <strain evidence="1 3">JCM 14246</strain>
    </source>
</reference>
<accession>A0A2T5PP46</accession>
<proteinExistence type="predicted"/>
<dbReference type="Proteomes" id="UP000244052">
    <property type="component" value="Unassembled WGS sequence"/>
</dbReference>
<organism evidence="1 3">
    <name type="scientific">Ectopseudomonas oleovorans</name>
    <name type="common">Pseudomonas oleovorans</name>
    <dbReference type="NCBI Taxonomy" id="301"/>
    <lineage>
        <taxon>Bacteria</taxon>
        <taxon>Pseudomonadati</taxon>
        <taxon>Pseudomonadota</taxon>
        <taxon>Gammaproteobacteria</taxon>
        <taxon>Pseudomonadales</taxon>
        <taxon>Pseudomonadaceae</taxon>
        <taxon>Ectopseudomonas</taxon>
    </lineage>
</organism>
<protein>
    <submittedName>
        <fullName evidence="1">Uncharacterized protein</fullName>
    </submittedName>
</protein>
<dbReference type="AlphaFoldDB" id="A0A2T5PP46"/>
<evidence type="ECO:0000313" key="2">
    <source>
        <dbReference type="EMBL" id="RRW37522.1"/>
    </source>
</evidence>
<reference evidence="2 4" key="2">
    <citation type="submission" date="2018-10" db="EMBL/GenBank/DDBJ databases">
        <title>Transmission dynamics of multidrug resistant bacteria on intensive care unit surfaces.</title>
        <authorList>
            <person name="D'Souza A.W."/>
            <person name="Potter R.F."/>
            <person name="Wallace M."/>
            <person name="Shupe A."/>
            <person name="Patel S."/>
            <person name="Sun S."/>
            <person name="Gul D."/>
            <person name="Kwon J.H."/>
            <person name="Andleeb S."/>
            <person name="Burnham C.-A.D."/>
            <person name="Dantas G."/>
        </authorList>
    </citation>
    <scope>NUCLEOTIDE SEQUENCE [LARGE SCALE GENOMIC DNA]</scope>
    <source>
        <strain evidence="2 4">PO_271</strain>
    </source>
</reference>